<gene>
    <name evidence="5" type="ORF">EC580_10270</name>
</gene>
<dbReference type="RefSeq" id="WP_123104770.1">
    <property type="nucleotide sequence ID" value="NZ_CP127527.1"/>
</dbReference>
<dbReference type="Pfam" id="PF01420">
    <property type="entry name" value="Methylase_S"/>
    <property type="match status" value="2"/>
</dbReference>
<keyword evidence="3" id="KW-0238">DNA-binding</keyword>
<comment type="caution">
    <text evidence="5">The sequence shown here is derived from an EMBL/GenBank/DDBJ whole genome shotgun (WGS) entry which is preliminary data.</text>
</comment>
<keyword evidence="5" id="KW-0540">Nuclease</keyword>
<sequence length="445" mass="49505">MGGEWREARLGQLGEVNRGRSRHRPRDAAHLYGGAYPFIQTGDIKASGGRITSHSQTYSEAGLAQSRLWPEGTMVITIAANIAETAILTYPACFPDSVVGFIADKQRGDVRFVEYLFRHLRRQIQHENVGTGSVQDNINLQTLARLTLRVPEPHEQRRIAHVLGTLDDKIENNRKTAKTLEAMAQAIFKSWFVDFDPVRAKMAGESRESICKRLKLTPEILDLFPDRLVDSELGEIPEGWGVGTFGDFAGIVGGSTPSTTNPEYWFSGTHSWATPKDLSNLTMPVLLATENKITDAGLQQISSRLLPVGTVLLSSRAPIGYLAITEIPVAINQGFIALRPNRDNMAVFLLFLMKNKLEEIISRANGSTFLEISKSKFRPIPVLVPPENVLAAFNVLANPLYRMTVLAERSTIILSKQRDTLLPKLVSGEIRIPEDEEPMTWNHQQ</sequence>
<dbReference type="GO" id="GO:0009307">
    <property type="term" value="P:DNA restriction-modification system"/>
    <property type="evidence" value="ECO:0007669"/>
    <property type="project" value="UniProtKB-KW"/>
</dbReference>
<dbReference type="Gene3D" id="1.10.287.1120">
    <property type="entry name" value="Bipartite methylase S protein"/>
    <property type="match status" value="1"/>
</dbReference>
<feature type="domain" description="Type I restriction modification DNA specificity" evidence="4">
    <location>
        <begin position="237"/>
        <end position="386"/>
    </location>
</feature>
<proteinExistence type="inferred from homology"/>
<reference evidence="5" key="1">
    <citation type="submission" date="2018-10" db="EMBL/GenBank/DDBJ databases">
        <title>Acidithiobacillus sulfuriphilus sp. nov.: an extremely acidophilic sulfur-oxidizing chemolithotroph isolated from a neutral pH environment.</title>
        <authorList>
            <person name="Falagan C."/>
            <person name="Moya-Beltran A."/>
            <person name="Quatrini R."/>
            <person name="Johnson D.B."/>
        </authorList>
    </citation>
    <scope>NUCLEOTIDE SEQUENCE [LARGE SCALE GENOMIC DNA]</scope>
    <source>
        <strain evidence="5">CJ-2</strain>
    </source>
</reference>
<dbReference type="GO" id="GO:0003677">
    <property type="term" value="F:DNA binding"/>
    <property type="evidence" value="ECO:0007669"/>
    <property type="project" value="UniProtKB-KW"/>
</dbReference>
<evidence type="ECO:0000259" key="4">
    <source>
        <dbReference type="Pfam" id="PF01420"/>
    </source>
</evidence>
<keyword evidence="5" id="KW-0378">Hydrolase</keyword>
<evidence type="ECO:0000256" key="1">
    <source>
        <dbReference type="ARBA" id="ARBA00010923"/>
    </source>
</evidence>
<dbReference type="CDD" id="cd17282">
    <property type="entry name" value="RMtype1_S_Eco16444ORF1681_TRD1-CR1_like"/>
    <property type="match status" value="1"/>
</dbReference>
<name>A0A3M8QUC2_9PROT</name>
<dbReference type="Gene3D" id="3.90.220.20">
    <property type="entry name" value="DNA methylase specificity domains"/>
    <property type="match status" value="2"/>
</dbReference>
<dbReference type="EMBL" id="RIZI01000180">
    <property type="protein sequence ID" value="RNF59797.1"/>
    <property type="molecule type" value="Genomic_DNA"/>
</dbReference>
<keyword evidence="2" id="KW-0680">Restriction system</keyword>
<dbReference type="InterPro" id="IPR044946">
    <property type="entry name" value="Restrct_endonuc_typeI_TRD_sf"/>
</dbReference>
<evidence type="ECO:0000313" key="5">
    <source>
        <dbReference type="EMBL" id="RNF59797.1"/>
    </source>
</evidence>
<dbReference type="InterPro" id="IPR052021">
    <property type="entry name" value="Type-I_RS_S_subunit"/>
</dbReference>
<evidence type="ECO:0000256" key="2">
    <source>
        <dbReference type="ARBA" id="ARBA00022747"/>
    </source>
</evidence>
<evidence type="ECO:0000256" key="3">
    <source>
        <dbReference type="ARBA" id="ARBA00023125"/>
    </source>
</evidence>
<keyword evidence="5" id="KW-0255">Endonuclease</keyword>
<feature type="domain" description="Type I restriction modification DNA specificity" evidence="4">
    <location>
        <begin position="4"/>
        <end position="181"/>
    </location>
</feature>
<dbReference type="SUPFAM" id="SSF116734">
    <property type="entry name" value="DNA methylase specificity domain"/>
    <property type="match status" value="2"/>
</dbReference>
<dbReference type="OrthoDB" id="9798929at2"/>
<dbReference type="PANTHER" id="PTHR30408:SF12">
    <property type="entry name" value="TYPE I RESTRICTION ENZYME MJAVIII SPECIFICITY SUBUNIT"/>
    <property type="match status" value="1"/>
</dbReference>
<dbReference type="PANTHER" id="PTHR30408">
    <property type="entry name" value="TYPE-1 RESTRICTION ENZYME ECOKI SPECIFICITY PROTEIN"/>
    <property type="match status" value="1"/>
</dbReference>
<dbReference type="InterPro" id="IPR000055">
    <property type="entry name" value="Restrct_endonuc_typeI_TRD"/>
</dbReference>
<dbReference type="AlphaFoldDB" id="A0A3M8QUC2"/>
<dbReference type="CDD" id="cd17273">
    <property type="entry name" value="RMtype1_S_EcoJA69PI-TRD1-CR1_like"/>
    <property type="match status" value="1"/>
</dbReference>
<protein>
    <submittedName>
        <fullName evidence="5">Restriction endonuclease subunit S</fullName>
    </submittedName>
</protein>
<accession>A0A3M8QUC2</accession>
<comment type="similarity">
    <text evidence="1">Belongs to the type-I restriction system S methylase family.</text>
</comment>
<organism evidence="5">
    <name type="scientific">Acidithiobacillus sulfuriphilus</name>
    <dbReference type="NCBI Taxonomy" id="1867749"/>
    <lineage>
        <taxon>Bacteria</taxon>
        <taxon>Pseudomonadati</taxon>
        <taxon>Pseudomonadota</taxon>
        <taxon>Acidithiobacillia</taxon>
        <taxon>Acidithiobacillales</taxon>
        <taxon>Acidithiobacillaceae</taxon>
        <taxon>Acidithiobacillus</taxon>
    </lineage>
</organism>
<dbReference type="GO" id="GO:0004519">
    <property type="term" value="F:endonuclease activity"/>
    <property type="evidence" value="ECO:0007669"/>
    <property type="project" value="UniProtKB-KW"/>
</dbReference>